<evidence type="ECO:0000256" key="1">
    <source>
        <dbReference type="SAM" id="MobiDB-lite"/>
    </source>
</evidence>
<sequence length="835" mass="90916">MFPGPLDAGSDDSDLPTLADLRHALEDGNIAELIESVDDLTLSLQFDDNKRQQFFAADTLHDMLAFLVESLQSFGEEEDDGASSIIGLLIVLAQNGPPDTFWPSLLNSNFARILLDRWFTDEVSTFFVAHLMRQKSLYARIRAEGHIQLFFDSMENAEMTVSTAQLIHHTIRSATCIREYDDIAHRMLSLSLFVISTMTPDISSTATHNTGGLQLIDPRRHSIDAIKAFAERKAMYYLALACDNPDPRTIRYLDELTDLVTTRVESLENDQGRREQQKERLVRMEGAVRLCALVLDRIPITDSTRAAHERMLGLVERAVRTYKQSLFGTVERWDWLRFQVYALGCSVYHRHTADYGRVSRLAADLAAKLTTSLQRPTVVSAASASESAPGQSSSSSAAAAPTDDGAKAKVEREPHLLALVLTTDLIWARRLWQATDGQTAIPADSQTIQHLARELIRVIARLISERPVTPFLALLDTQQEEPPLPQADTDTPQEASPQATQLTLSDDDSDGPDAEEDEADEDVPEETHNQPEEGSSQEGEGDSSEDGKDEGDAPAAAAAAAAAPPQPTDATADESDEDEDEAHTYRVPKAVLFPHSAIPPPVSHNANNPPPAPAMSRHAAAAAGRSRSSVKVKMAYPFTHDRRVLLLEALCAAPAACLAPILATEQQPPAASSSAAAAGGDHVNGTSEVFVFRAGESEGEGEKATAGVPAAVKGNKAKALALGWRTDHPICSVRERLRRLIEFTLTSQGIFTSNKWFAALRQRDQRVALTVCRSLAFPHGIVERVLALLYGHIAASSVLATSKAIVDSPPLLRADDEADELLELSPYINEFAGES</sequence>
<dbReference type="InParanoid" id="A0A0G4ERE0"/>
<dbReference type="VEuPathDB" id="CryptoDB:Vbra_22496"/>
<reference evidence="2 3" key="1">
    <citation type="submission" date="2014-11" db="EMBL/GenBank/DDBJ databases">
        <authorList>
            <person name="Zhu J."/>
            <person name="Qi W."/>
            <person name="Song R."/>
        </authorList>
    </citation>
    <scope>NUCLEOTIDE SEQUENCE [LARGE SCALE GENOMIC DNA]</scope>
</reference>
<organism evidence="2 3">
    <name type="scientific">Vitrella brassicaformis (strain CCMP3155)</name>
    <dbReference type="NCBI Taxonomy" id="1169540"/>
    <lineage>
        <taxon>Eukaryota</taxon>
        <taxon>Sar</taxon>
        <taxon>Alveolata</taxon>
        <taxon>Colpodellida</taxon>
        <taxon>Vitrellaceae</taxon>
        <taxon>Vitrella</taxon>
    </lineage>
</organism>
<dbReference type="Proteomes" id="UP000041254">
    <property type="component" value="Unassembled WGS sequence"/>
</dbReference>
<feature type="compositionally biased region" description="Pro residues" evidence="1">
    <location>
        <begin position="597"/>
        <end position="613"/>
    </location>
</feature>
<feature type="region of interest" description="Disordered" evidence="1">
    <location>
        <begin position="481"/>
        <end position="582"/>
    </location>
</feature>
<feature type="region of interest" description="Disordered" evidence="1">
    <location>
        <begin position="594"/>
        <end position="624"/>
    </location>
</feature>
<evidence type="ECO:0000313" key="3">
    <source>
        <dbReference type="Proteomes" id="UP000041254"/>
    </source>
</evidence>
<feature type="compositionally biased region" description="Low complexity" evidence="1">
    <location>
        <begin position="614"/>
        <end position="624"/>
    </location>
</feature>
<feature type="compositionally biased region" description="Acidic residues" evidence="1">
    <location>
        <begin position="505"/>
        <end position="524"/>
    </location>
</feature>
<evidence type="ECO:0000313" key="2">
    <source>
        <dbReference type="EMBL" id="CEL99857.1"/>
    </source>
</evidence>
<dbReference type="AlphaFoldDB" id="A0A0G4ERE0"/>
<feature type="compositionally biased region" description="Low complexity" evidence="1">
    <location>
        <begin position="553"/>
        <end position="563"/>
    </location>
</feature>
<feature type="compositionally biased region" description="Acidic residues" evidence="1">
    <location>
        <begin position="539"/>
        <end position="549"/>
    </location>
</feature>
<accession>A0A0G4ERE0</accession>
<name>A0A0G4ERE0_VITBC</name>
<feature type="compositionally biased region" description="Polar residues" evidence="1">
    <location>
        <begin position="488"/>
        <end position="504"/>
    </location>
</feature>
<feature type="compositionally biased region" description="Low complexity" evidence="1">
    <location>
        <begin position="380"/>
        <end position="400"/>
    </location>
</feature>
<proteinExistence type="predicted"/>
<feature type="compositionally biased region" description="Acidic residues" evidence="1">
    <location>
        <begin position="571"/>
        <end position="581"/>
    </location>
</feature>
<gene>
    <name evidence="2" type="ORF">Vbra_22496</name>
</gene>
<keyword evidence="3" id="KW-1185">Reference proteome</keyword>
<feature type="region of interest" description="Disordered" evidence="1">
    <location>
        <begin position="380"/>
        <end position="408"/>
    </location>
</feature>
<protein>
    <submittedName>
        <fullName evidence="2">Uncharacterized protein</fullName>
    </submittedName>
</protein>
<dbReference type="EMBL" id="CDMY01000290">
    <property type="protein sequence ID" value="CEL99857.1"/>
    <property type="molecule type" value="Genomic_DNA"/>
</dbReference>